<keyword evidence="1" id="KW-0472">Membrane</keyword>
<evidence type="ECO:0000313" key="2">
    <source>
        <dbReference type="EMBL" id="GAE33396.1"/>
    </source>
</evidence>
<proteinExistence type="predicted"/>
<name>W4QMS9_HALA3</name>
<evidence type="ECO:0000256" key="1">
    <source>
        <dbReference type="SAM" id="Phobius"/>
    </source>
</evidence>
<gene>
    <name evidence="2" type="ORF">JCM9157_394</name>
</gene>
<accession>W4QMS9</accession>
<keyword evidence="1" id="KW-1133">Transmembrane helix</keyword>
<keyword evidence="3" id="KW-1185">Reference proteome</keyword>
<protein>
    <submittedName>
        <fullName evidence="2">Stage IV sporulation protein</fullName>
    </submittedName>
</protein>
<comment type="caution">
    <text evidence="2">The sequence shown here is derived from an EMBL/GenBank/DDBJ whole genome shotgun (WGS) entry which is preliminary data.</text>
</comment>
<sequence>MKNNWTNHINGYVRVRIDGDYPERFLNRCIEHNIDIWQIKRIGDKRIVCYMDFEDAKRIRPLLRMTECKVSFVQRNGLPFLFKRIINRSGFLAGIVAFLAIMFVLSNMVWNVEIKGASPQVEHELRQVITEMGITRGTFQFSLPSVELIQRDVTELVKGATWVGVRQKGTTFEFEVVEQQLPEEAERHSPRHLVATKKAIIHKIFVEHGQAEVKPNDFVRKGERLVSGYIGKKDAEDEEKELVPAQAVVLGEIWYKSEVAIPLENKFTTLTGEKKQKHYLSIYGIDIPLWGFGKVKFTDYTEFRHERPLQFFRWLLPINYKRTEILETLEYDRTYTKEEAVKAGRERARTDLMKHLPQDAEIIGEKVLHETVENGKVNLRIHYQVIEDITSEQPIIKEIESIDRNENDTARSQERQ</sequence>
<dbReference type="Pfam" id="PF06898">
    <property type="entry name" value="YqfD"/>
    <property type="match status" value="1"/>
</dbReference>
<dbReference type="Proteomes" id="UP000018896">
    <property type="component" value="Unassembled WGS sequence"/>
</dbReference>
<dbReference type="NCBIfam" id="TIGR02876">
    <property type="entry name" value="spore_yqfD"/>
    <property type="match status" value="1"/>
</dbReference>
<evidence type="ECO:0000313" key="3">
    <source>
        <dbReference type="Proteomes" id="UP000018896"/>
    </source>
</evidence>
<keyword evidence="1" id="KW-0812">Transmembrane</keyword>
<dbReference type="RefSeq" id="WP_052012887.1">
    <property type="nucleotide sequence ID" value="NZ_BAUV01000002.1"/>
</dbReference>
<dbReference type="OrthoDB" id="1640349at2"/>
<organism evidence="2 3">
    <name type="scientific">Halalkalibacter akibai (strain ATCC 43226 / DSM 21942 / CIP 109018 / JCM 9157 / 1139)</name>
    <name type="common">Bacillus akibai</name>
    <dbReference type="NCBI Taxonomy" id="1236973"/>
    <lineage>
        <taxon>Bacteria</taxon>
        <taxon>Bacillati</taxon>
        <taxon>Bacillota</taxon>
        <taxon>Bacilli</taxon>
        <taxon>Bacillales</taxon>
        <taxon>Bacillaceae</taxon>
        <taxon>Halalkalibacter</taxon>
    </lineage>
</organism>
<dbReference type="eggNOG" id="COG0561">
    <property type="taxonomic scope" value="Bacteria"/>
</dbReference>
<dbReference type="PIRSF" id="PIRSF029895">
    <property type="entry name" value="SpoIV"/>
    <property type="match status" value="1"/>
</dbReference>
<reference evidence="2 3" key="1">
    <citation type="journal article" date="2014" name="Genome Announc.">
        <title>Draft Genome Sequences of Three Alkaliphilic Bacillus Strains, Bacillus wakoensis JCM 9140T, Bacillus akibai JCM 9157T, and Bacillus hemicellulosilyticus JCM 9152T.</title>
        <authorList>
            <person name="Yuki M."/>
            <person name="Oshima K."/>
            <person name="Suda W."/>
            <person name="Oshida Y."/>
            <person name="Kitamura K."/>
            <person name="Iida T."/>
            <person name="Hattori M."/>
            <person name="Ohkuma M."/>
        </authorList>
    </citation>
    <scope>NUCLEOTIDE SEQUENCE [LARGE SCALE GENOMIC DNA]</scope>
    <source>
        <strain evidence="2 3">JCM 9157</strain>
    </source>
</reference>
<dbReference type="STRING" id="1236973.JCM9157_394"/>
<feature type="transmembrane region" description="Helical" evidence="1">
    <location>
        <begin position="90"/>
        <end position="110"/>
    </location>
</feature>
<dbReference type="EMBL" id="BAUV01000002">
    <property type="protein sequence ID" value="GAE33396.1"/>
    <property type="molecule type" value="Genomic_DNA"/>
</dbReference>
<dbReference type="InterPro" id="IPR010690">
    <property type="entry name" value="YqfD"/>
</dbReference>
<dbReference type="AlphaFoldDB" id="W4QMS9"/>